<reference evidence="2 3" key="1">
    <citation type="submission" date="2020-03" db="EMBL/GenBank/DDBJ databases">
        <title>Roseomonas selenitidurans sp. nov. isolated from soil.</title>
        <authorList>
            <person name="Liu H."/>
        </authorList>
    </citation>
    <scope>NUCLEOTIDE SEQUENCE [LARGE SCALE GENOMIC DNA]</scope>
    <source>
        <strain evidence="2 3">JCM 15073</strain>
    </source>
</reference>
<sequence>MVQLALAGATIPQIAALSGQSIAETSVPRRADIALAGVEAWELRERDVPSSLAEDLKQSPGSNEHSPNQNQQKNAAQQATNPKNADLTGV</sequence>
<comment type="caution">
    <text evidence="2">The sequence shown here is derived from an EMBL/GenBank/DDBJ whole genome shotgun (WGS) entry which is preliminary data.</text>
</comment>
<dbReference type="RefSeq" id="WP_168047300.1">
    <property type="nucleotide sequence ID" value="NZ_JAATJR010000001.1"/>
</dbReference>
<evidence type="ECO:0000256" key="1">
    <source>
        <dbReference type="SAM" id="MobiDB-lite"/>
    </source>
</evidence>
<dbReference type="EMBL" id="JAAVTX010000001">
    <property type="protein sequence ID" value="NKE43903.1"/>
    <property type="molecule type" value="Genomic_DNA"/>
</dbReference>
<feature type="compositionally biased region" description="Low complexity" evidence="1">
    <location>
        <begin position="67"/>
        <end position="90"/>
    </location>
</feature>
<evidence type="ECO:0000313" key="3">
    <source>
        <dbReference type="Proteomes" id="UP000765160"/>
    </source>
</evidence>
<organism evidence="2 3">
    <name type="scientific">Falsiroseomonas frigidaquae</name>
    <dbReference type="NCBI Taxonomy" id="487318"/>
    <lineage>
        <taxon>Bacteria</taxon>
        <taxon>Pseudomonadati</taxon>
        <taxon>Pseudomonadota</taxon>
        <taxon>Alphaproteobacteria</taxon>
        <taxon>Acetobacterales</taxon>
        <taxon>Roseomonadaceae</taxon>
        <taxon>Falsiroseomonas</taxon>
    </lineage>
</organism>
<name>A0ABX1ETN0_9PROT</name>
<feature type="region of interest" description="Disordered" evidence="1">
    <location>
        <begin position="46"/>
        <end position="90"/>
    </location>
</feature>
<dbReference type="Proteomes" id="UP000765160">
    <property type="component" value="Unassembled WGS sequence"/>
</dbReference>
<evidence type="ECO:0000313" key="2">
    <source>
        <dbReference type="EMBL" id="NKE43903.1"/>
    </source>
</evidence>
<protein>
    <submittedName>
        <fullName evidence="2">Uncharacterized protein</fullName>
    </submittedName>
</protein>
<keyword evidence="3" id="KW-1185">Reference proteome</keyword>
<gene>
    <name evidence="2" type="ORF">HB662_03880</name>
</gene>
<proteinExistence type="predicted"/>
<accession>A0ABX1ETN0</accession>